<dbReference type="PANTHER" id="PTHR43691:SF11">
    <property type="entry name" value="FI09636P-RELATED"/>
    <property type="match status" value="1"/>
</dbReference>
<proteinExistence type="predicted"/>
<dbReference type="PANTHER" id="PTHR43691">
    <property type="entry name" value="URIDINE PHOSPHORYLASE"/>
    <property type="match status" value="1"/>
</dbReference>
<dbReference type="Pfam" id="PF01048">
    <property type="entry name" value="PNP_UDP_1"/>
    <property type="match status" value="1"/>
</dbReference>
<dbReference type="SUPFAM" id="SSF53167">
    <property type="entry name" value="Purine and uridine phosphorylases"/>
    <property type="match status" value="1"/>
</dbReference>
<comment type="caution">
    <text evidence="5">The sequence shown here is derived from an EMBL/GenBank/DDBJ whole genome shotgun (WGS) entry which is preliminary data.</text>
</comment>
<evidence type="ECO:0000256" key="3">
    <source>
        <dbReference type="ARBA" id="ARBA00048447"/>
    </source>
</evidence>
<evidence type="ECO:0000313" key="5">
    <source>
        <dbReference type="EMBL" id="MDK9580546.1"/>
    </source>
</evidence>
<dbReference type="EC" id="2.4.2.3" evidence="1"/>
<sequence>MEKNMLPGIKLLEGEVQERVLVVGDPFRAEMLANRLDNMKCLVKAREYWTYFGYYKGVPINICSHGVGASGAMLAFISLIKGGAKLIIRLGTCGSISENIKAGDIIIPTACSKEDGVSDIYVPKSFPAISDYGVLNELKTIAEKKNLKPNVGIVVTQGAFYGGVLKTNTEEQAKSGAIGLEMELACLFVAASMYGIKAGSILSVDGNALKVLQKAEENNPDPELLKKTVNTCADVALEALVNIKL</sequence>
<dbReference type="RefSeq" id="WP_285152855.1">
    <property type="nucleotide sequence ID" value="NZ_JASSPP010000004.1"/>
</dbReference>
<dbReference type="InterPro" id="IPR000845">
    <property type="entry name" value="Nucleoside_phosphorylase_d"/>
</dbReference>
<gene>
    <name evidence="5" type="ORF">QQA45_03320</name>
</gene>
<dbReference type="EMBL" id="JASSPP010000004">
    <property type="protein sequence ID" value="MDK9580546.1"/>
    <property type="molecule type" value="Genomic_DNA"/>
</dbReference>
<dbReference type="InterPro" id="IPR035994">
    <property type="entry name" value="Nucleoside_phosphorylase_sf"/>
</dbReference>
<evidence type="ECO:0000259" key="4">
    <source>
        <dbReference type="Pfam" id="PF01048"/>
    </source>
</evidence>
<comment type="catalytic activity">
    <reaction evidence="3">
        <text>uridine + phosphate = alpha-D-ribose 1-phosphate + uracil</text>
        <dbReference type="Rhea" id="RHEA:24388"/>
        <dbReference type="ChEBI" id="CHEBI:16704"/>
        <dbReference type="ChEBI" id="CHEBI:17568"/>
        <dbReference type="ChEBI" id="CHEBI:43474"/>
        <dbReference type="ChEBI" id="CHEBI:57720"/>
        <dbReference type="EC" id="2.4.2.3"/>
    </reaction>
</comment>
<dbReference type="Gene3D" id="3.40.50.1580">
    <property type="entry name" value="Nucleoside phosphorylase domain"/>
    <property type="match status" value="1"/>
</dbReference>
<protein>
    <recommendedName>
        <fullName evidence="2">Uridine phosphorylase</fullName>
        <ecNumber evidence="1">2.4.2.3</ecNumber>
    </recommendedName>
</protein>
<evidence type="ECO:0000313" key="6">
    <source>
        <dbReference type="Proteomes" id="UP001225134"/>
    </source>
</evidence>
<evidence type="ECO:0000256" key="1">
    <source>
        <dbReference type="ARBA" id="ARBA00011888"/>
    </source>
</evidence>
<keyword evidence="6" id="KW-1185">Reference proteome</keyword>
<accession>A0ABT7HJ45</accession>
<reference evidence="5 6" key="1">
    <citation type="submission" date="2023-06" db="EMBL/GenBank/DDBJ databases">
        <title>Antibody response to the Sneathia vaginalis cytopathogenic toxin A during pregnancy.</title>
        <authorList>
            <person name="Mccoy Z.T."/>
            <person name="Serrano M.G."/>
            <person name="Spaine K."/>
            <person name="Edwards D.J."/>
            <person name="Buck G.A."/>
            <person name="Jefferson K."/>
        </authorList>
    </citation>
    <scope>NUCLEOTIDE SEQUENCE [LARGE SCALE GENOMIC DNA]</scope>
    <source>
        <strain evidence="5 6">CCUG 42621</strain>
    </source>
</reference>
<organism evidence="5 6">
    <name type="scientific">Sneathia sanguinegens</name>
    <dbReference type="NCBI Taxonomy" id="40543"/>
    <lineage>
        <taxon>Bacteria</taxon>
        <taxon>Fusobacteriati</taxon>
        <taxon>Fusobacteriota</taxon>
        <taxon>Fusobacteriia</taxon>
        <taxon>Fusobacteriales</taxon>
        <taxon>Leptotrichiaceae</taxon>
        <taxon>Sneathia</taxon>
    </lineage>
</organism>
<feature type="domain" description="Nucleoside phosphorylase" evidence="4">
    <location>
        <begin position="19"/>
        <end position="235"/>
    </location>
</feature>
<name>A0ABT7HJ45_9FUSO</name>
<evidence type="ECO:0000256" key="2">
    <source>
        <dbReference type="ARBA" id="ARBA00021980"/>
    </source>
</evidence>
<dbReference type="Proteomes" id="UP001225134">
    <property type="component" value="Unassembled WGS sequence"/>
</dbReference>
<dbReference type="CDD" id="cd17767">
    <property type="entry name" value="UP_EcUdp-like"/>
    <property type="match status" value="1"/>
</dbReference>